<dbReference type="InterPro" id="IPR012340">
    <property type="entry name" value="NA-bd_OB-fold"/>
</dbReference>
<dbReference type="GO" id="GO:0006310">
    <property type="term" value="P:DNA recombination"/>
    <property type="evidence" value="ECO:0007669"/>
    <property type="project" value="InterPro"/>
</dbReference>
<dbReference type="GO" id="GO:0003911">
    <property type="term" value="F:DNA ligase (NAD+) activity"/>
    <property type="evidence" value="ECO:0007669"/>
    <property type="project" value="UniProtKB-EC"/>
</dbReference>
<accession>A0AAE7BF37</accession>
<evidence type="ECO:0000259" key="7">
    <source>
        <dbReference type="PROSITE" id="PS50160"/>
    </source>
</evidence>
<dbReference type="PANTHER" id="PTHR47810">
    <property type="entry name" value="DNA LIGASE"/>
    <property type="match status" value="1"/>
</dbReference>
<dbReference type="Proteomes" id="UP000503313">
    <property type="component" value="Chromosome"/>
</dbReference>
<name>A0AAE7BF37_9BACT</name>
<comment type="catalytic activity">
    <reaction evidence="6">
        <text>ATP + (deoxyribonucleotide)n-3'-hydroxyl + 5'-phospho-(deoxyribonucleotide)m = (deoxyribonucleotide)n+m + AMP + diphosphate.</text>
        <dbReference type="EC" id="6.5.1.1"/>
    </reaction>
</comment>
<dbReference type="EMBL" id="CP053835">
    <property type="protein sequence ID" value="QKF76887.1"/>
    <property type="molecule type" value="Genomic_DNA"/>
</dbReference>
<dbReference type="Gene3D" id="3.30.470.30">
    <property type="entry name" value="DNA ligase/mRNA capping enzyme"/>
    <property type="match status" value="1"/>
</dbReference>
<organism evidence="8 9">
    <name type="scientific">Arcobacter defluvii</name>
    <dbReference type="NCBI Taxonomy" id="873191"/>
    <lineage>
        <taxon>Bacteria</taxon>
        <taxon>Pseudomonadati</taxon>
        <taxon>Campylobacterota</taxon>
        <taxon>Epsilonproteobacteria</taxon>
        <taxon>Campylobacterales</taxon>
        <taxon>Arcobacteraceae</taxon>
        <taxon>Arcobacter</taxon>
    </lineage>
</organism>
<dbReference type="PROSITE" id="PS00333">
    <property type="entry name" value="DNA_LIGASE_A2"/>
    <property type="match status" value="1"/>
</dbReference>
<dbReference type="CDD" id="cd07896">
    <property type="entry name" value="Adenylation_kDNA_ligase_like"/>
    <property type="match status" value="1"/>
</dbReference>
<evidence type="ECO:0000256" key="3">
    <source>
        <dbReference type="ARBA" id="ARBA00022705"/>
    </source>
</evidence>
<dbReference type="NCBIfam" id="NF006592">
    <property type="entry name" value="PRK09125.1"/>
    <property type="match status" value="1"/>
</dbReference>
<evidence type="ECO:0000313" key="8">
    <source>
        <dbReference type="EMBL" id="QKF76887.1"/>
    </source>
</evidence>
<dbReference type="AlphaFoldDB" id="A0AAE7BF37"/>
<dbReference type="EC" id="6.5.1.2" evidence="8"/>
<dbReference type="KEGG" id="adz:ADFLV_0842"/>
<dbReference type="GO" id="GO:0006281">
    <property type="term" value="P:DNA repair"/>
    <property type="evidence" value="ECO:0007669"/>
    <property type="project" value="UniProtKB-KW"/>
</dbReference>
<keyword evidence="3" id="KW-0235">DNA replication</keyword>
<dbReference type="Pfam" id="PF01068">
    <property type="entry name" value="DNA_ligase_A_M"/>
    <property type="match status" value="1"/>
</dbReference>
<keyword evidence="9" id="KW-1185">Reference proteome</keyword>
<keyword evidence="5" id="KW-0234">DNA repair</keyword>
<dbReference type="InterPro" id="IPR050326">
    <property type="entry name" value="NAD_dep_DNA_ligaseB"/>
</dbReference>
<dbReference type="InterPro" id="IPR012310">
    <property type="entry name" value="DNA_ligase_ATP-dep_cent"/>
</dbReference>
<dbReference type="CDD" id="cd08041">
    <property type="entry name" value="OBF_kDNA_ligase_like"/>
    <property type="match status" value="1"/>
</dbReference>
<evidence type="ECO:0000256" key="4">
    <source>
        <dbReference type="ARBA" id="ARBA00022763"/>
    </source>
</evidence>
<evidence type="ECO:0000313" key="9">
    <source>
        <dbReference type="Proteomes" id="UP000503313"/>
    </source>
</evidence>
<dbReference type="PANTHER" id="PTHR47810:SF1">
    <property type="entry name" value="DNA LIGASE B"/>
    <property type="match status" value="1"/>
</dbReference>
<gene>
    <name evidence="8" type="primary">lig</name>
    <name evidence="8" type="ORF">ADFLV_0842</name>
</gene>
<dbReference type="PROSITE" id="PS50160">
    <property type="entry name" value="DNA_LIGASE_A3"/>
    <property type="match status" value="1"/>
</dbReference>
<dbReference type="InterPro" id="IPR029319">
    <property type="entry name" value="DNA_ligase_OB"/>
</dbReference>
<dbReference type="SUPFAM" id="SSF56091">
    <property type="entry name" value="DNA ligase/mRNA capping enzyme, catalytic domain"/>
    <property type="match status" value="1"/>
</dbReference>
<feature type="domain" description="ATP-dependent DNA ligase family profile" evidence="7">
    <location>
        <begin position="119"/>
        <end position="188"/>
    </location>
</feature>
<dbReference type="Gene3D" id="3.30.1490.70">
    <property type="match status" value="1"/>
</dbReference>
<evidence type="ECO:0000256" key="1">
    <source>
        <dbReference type="ARBA" id="ARBA00001968"/>
    </source>
</evidence>
<dbReference type="GO" id="GO:0003910">
    <property type="term" value="F:DNA ligase (ATP) activity"/>
    <property type="evidence" value="ECO:0007669"/>
    <property type="project" value="UniProtKB-EC"/>
</dbReference>
<evidence type="ECO:0000256" key="6">
    <source>
        <dbReference type="ARBA" id="ARBA00034003"/>
    </source>
</evidence>
<keyword evidence="2 8" id="KW-0436">Ligase</keyword>
<comment type="cofactor">
    <cofactor evidence="1">
        <name>a divalent metal cation</name>
        <dbReference type="ChEBI" id="CHEBI:60240"/>
    </cofactor>
</comment>
<proteinExistence type="predicted"/>
<dbReference type="GO" id="GO:0006260">
    <property type="term" value="P:DNA replication"/>
    <property type="evidence" value="ECO:0007669"/>
    <property type="project" value="UniProtKB-KW"/>
</dbReference>
<reference evidence="8 9" key="1">
    <citation type="submission" date="2020-05" db="EMBL/GenBank/DDBJ databases">
        <title>Complete genome sequencing of Campylobacter and Arcobacter type strains.</title>
        <authorList>
            <person name="Miller W.G."/>
            <person name="Yee E."/>
        </authorList>
    </citation>
    <scope>NUCLEOTIDE SEQUENCE [LARGE SCALE GENOMIC DNA]</scope>
    <source>
        <strain evidence="8 9">LMG 25694</strain>
    </source>
</reference>
<evidence type="ECO:0000256" key="5">
    <source>
        <dbReference type="ARBA" id="ARBA00023204"/>
    </source>
</evidence>
<sequence>MKLILIFLLNISMYALDLQKANIYDETKHQINGWYMSEKLDGIRAYWNGKELLSKNGNKIYAPIWFTKNFPPFELDGELYTKRDDFENIQNIVLDTNPSKDWQQITYNIFEVPNIKGNFDKRLEKIKIWLNKNPNNFIKIIPQIICKDKKHLNKYLEELVNKKAEGIILKNPYLNYENGRTNNILKVKTFFDDEGVVIGHNYNKEKNFKSLVIKLKNGIVFNLGGGFSNKERLNPPKIGEIITFKYYGFTKNNKPKFASFLRIRKKE</sequence>
<dbReference type="Pfam" id="PF14743">
    <property type="entry name" value="DNA_ligase_OB_2"/>
    <property type="match status" value="1"/>
</dbReference>
<dbReference type="RefSeq" id="WP_129010968.1">
    <property type="nucleotide sequence ID" value="NZ_CP053835.1"/>
</dbReference>
<dbReference type="InterPro" id="IPR016059">
    <property type="entry name" value="DNA_ligase_ATP-dep_CS"/>
</dbReference>
<dbReference type="Gene3D" id="2.40.50.140">
    <property type="entry name" value="Nucleic acid-binding proteins"/>
    <property type="match status" value="1"/>
</dbReference>
<keyword evidence="4" id="KW-0227">DNA damage</keyword>
<dbReference type="SUPFAM" id="SSF50249">
    <property type="entry name" value="Nucleic acid-binding proteins"/>
    <property type="match status" value="1"/>
</dbReference>
<dbReference type="GO" id="GO:0005524">
    <property type="term" value="F:ATP binding"/>
    <property type="evidence" value="ECO:0007669"/>
    <property type="project" value="InterPro"/>
</dbReference>
<protein>
    <submittedName>
        <fullName evidence="8">DNA ligase</fullName>
        <ecNumber evidence="8">6.5.1.2</ecNumber>
    </submittedName>
</protein>
<evidence type="ECO:0000256" key="2">
    <source>
        <dbReference type="ARBA" id="ARBA00022598"/>
    </source>
</evidence>